<keyword evidence="2" id="KW-1185">Reference proteome</keyword>
<protein>
    <submittedName>
        <fullName evidence="1">Uncharacterized protein</fullName>
    </submittedName>
</protein>
<organism evidence="1 2">
    <name type="scientific">Pluteus cervinus</name>
    <dbReference type="NCBI Taxonomy" id="181527"/>
    <lineage>
        <taxon>Eukaryota</taxon>
        <taxon>Fungi</taxon>
        <taxon>Dikarya</taxon>
        <taxon>Basidiomycota</taxon>
        <taxon>Agaricomycotina</taxon>
        <taxon>Agaricomycetes</taxon>
        <taxon>Agaricomycetidae</taxon>
        <taxon>Agaricales</taxon>
        <taxon>Pluteineae</taxon>
        <taxon>Pluteaceae</taxon>
        <taxon>Pluteus</taxon>
    </lineage>
</organism>
<accession>A0ACD3A0E0</accession>
<name>A0ACD3A0E0_9AGAR</name>
<reference evidence="1 2" key="1">
    <citation type="journal article" date="2019" name="Nat. Ecol. Evol.">
        <title>Megaphylogeny resolves global patterns of mushroom evolution.</title>
        <authorList>
            <person name="Varga T."/>
            <person name="Krizsan K."/>
            <person name="Foldi C."/>
            <person name="Dima B."/>
            <person name="Sanchez-Garcia M."/>
            <person name="Sanchez-Ramirez S."/>
            <person name="Szollosi G.J."/>
            <person name="Szarkandi J.G."/>
            <person name="Papp V."/>
            <person name="Albert L."/>
            <person name="Andreopoulos W."/>
            <person name="Angelini C."/>
            <person name="Antonin V."/>
            <person name="Barry K.W."/>
            <person name="Bougher N.L."/>
            <person name="Buchanan P."/>
            <person name="Buyck B."/>
            <person name="Bense V."/>
            <person name="Catcheside P."/>
            <person name="Chovatia M."/>
            <person name="Cooper J."/>
            <person name="Damon W."/>
            <person name="Desjardin D."/>
            <person name="Finy P."/>
            <person name="Geml J."/>
            <person name="Haridas S."/>
            <person name="Hughes K."/>
            <person name="Justo A."/>
            <person name="Karasinski D."/>
            <person name="Kautmanova I."/>
            <person name="Kiss B."/>
            <person name="Kocsube S."/>
            <person name="Kotiranta H."/>
            <person name="LaButti K.M."/>
            <person name="Lechner B.E."/>
            <person name="Liimatainen K."/>
            <person name="Lipzen A."/>
            <person name="Lukacs Z."/>
            <person name="Mihaltcheva S."/>
            <person name="Morgado L.N."/>
            <person name="Niskanen T."/>
            <person name="Noordeloos M.E."/>
            <person name="Ohm R.A."/>
            <person name="Ortiz-Santana B."/>
            <person name="Ovrebo C."/>
            <person name="Racz N."/>
            <person name="Riley R."/>
            <person name="Savchenko A."/>
            <person name="Shiryaev A."/>
            <person name="Soop K."/>
            <person name="Spirin V."/>
            <person name="Szebenyi C."/>
            <person name="Tomsovsky M."/>
            <person name="Tulloss R.E."/>
            <person name="Uehling J."/>
            <person name="Grigoriev I.V."/>
            <person name="Vagvolgyi C."/>
            <person name="Papp T."/>
            <person name="Martin F.M."/>
            <person name="Miettinen O."/>
            <person name="Hibbett D.S."/>
            <person name="Nagy L.G."/>
        </authorList>
    </citation>
    <scope>NUCLEOTIDE SEQUENCE [LARGE SCALE GENOMIC DNA]</scope>
    <source>
        <strain evidence="1 2">NL-1719</strain>
    </source>
</reference>
<sequence>MSSPDPEKVQQLVQQCKELERKVEHWLPEVAKASLMVKKTQRDLFSGHLNEIGTLLHELGPDSVNLIPNFTYLDTLGEYMTPTYDTIKWDGLYSALHPPNTPNHDQDDAADDDEANHHVDLPEQKKSRQTIQKNDKQDVEVEEQRNQAQRTEQKAQRPKRKRLPETDDEQTAVSPDGEVEEYNVEEEEQALDDVEQSPVDGPSEEEDEEDEGESEVEAVAPRRPARQIQAVDPVPKVAPKGKGKEKEVIKPSKKGSAEEKKEERPVATEEIIIGDDKWLRFKVCAQCLAPGNTLEKADCVTRCGNRPTKITCEACVGGRRKCKRTNIDSPWPPVFSEAIEKIIKDLKEKEKEKDDRAGKAEKKGGGKKTPAKRPIKKTKVENKDNDDIEMQAVAQTTIDVEPVAGPSGTSKKGKRSTTNAQAVAGPSGTSKQSARSTKHAPPVTISIPSSSDVDSTAATPPTTGLFLHNPNESNECPAEFQFQLNRLGSSIHEFGTLQTTGRERHEQAFTEIERALTVLEQSMQRLRHSVNLNIEPTYLWISNVHQQGSFRIPVVFPHDNPGSICARPLSCSIMPNPDPNLPKLLLVRCREFQSLVEDFLEDAVGATDVVKKMKRDLFTARLDNIKEIMALIGPTAKDMVPNLDYLDTVDDYMNSEKINWGSLSSDLHPTDYPIADERQAEIPEDDNDKKAKESLETKQSGWTKRKRGTDADNDSTDDEVEEPEEELEESDGAAAHSSRGGASEGEDEEDTEDEEDSDTESTPPPRPARRVVAVDPLPKVAGKGKGKAKEVVKASKKVQSEETKEDRPVATEEVVLGEDTWLRFKLCSQCHVSSKLKAKDCVTRWVSRPTKITCEACVKGKKSCTRTNIDTPWPPSFGVIITEIIRSLKKKEKKDKVEKRGKKTPGKRPQKKVKVDNEGQDPDPIAGPSGTSKTSSRSTKRRSPSISISIPSGGGLGTPPPGTVSPTSPLSSGITVAEFQLHLNKLGASIQDLATLQAAGIDRHAQALIGVEDTLTGLESSVAHLPIPHRPSE</sequence>
<dbReference type="Proteomes" id="UP000308600">
    <property type="component" value="Unassembled WGS sequence"/>
</dbReference>
<gene>
    <name evidence="1" type="ORF">BDN72DRAFT_865298</name>
</gene>
<evidence type="ECO:0000313" key="2">
    <source>
        <dbReference type="Proteomes" id="UP000308600"/>
    </source>
</evidence>
<evidence type="ECO:0000313" key="1">
    <source>
        <dbReference type="EMBL" id="TFK59268.1"/>
    </source>
</evidence>
<proteinExistence type="predicted"/>
<dbReference type="EMBL" id="ML209033">
    <property type="protein sequence ID" value="TFK59268.1"/>
    <property type="molecule type" value="Genomic_DNA"/>
</dbReference>